<dbReference type="PANTHER" id="PTHR11521">
    <property type="entry name" value="TROPONIN T"/>
    <property type="match status" value="1"/>
</dbReference>
<feature type="compositionally biased region" description="Acidic residues" evidence="3">
    <location>
        <begin position="10"/>
        <end position="41"/>
    </location>
</feature>
<evidence type="ECO:0000313" key="5">
    <source>
        <dbReference type="Proteomes" id="UP001432322"/>
    </source>
</evidence>
<keyword evidence="2" id="KW-0175">Coiled coil</keyword>
<dbReference type="GO" id="GO:0005861">
    <property type="term" value="C:troponin complex"/>
    <property type="evidence" value="ECO:0007669"/>
    <property type="project" value="InterPro"/>
</dbReference>
<feature type="non-terminal residue" evidence="4">
    <location>
        <position position="338"/>
    </location>
</feature>
<dbReference type="GO" id="GO:0005523">
    <property type="term" value="F:tropomyosin binding"/>
    <property type="evidence" value="ECO:0007669"/>
    <property type="project" value="TreeGrafter"/>
</dbReference>
<dbReference type="GO" id="GO:0006936">
    <property type="term" value="P:muscle contraction"/>
    <property type="evidence" value="ECO:0007669"/>
    <property type="project" value="TreeGrafter"/>
</dbReference>
<reference evidence="4" key="1">
    <citation type="submission" date="2023-10" db="EMBL/GenBank/DDBJ databases">
        <title>Genome assembly of Pristionchus species.</title>
        <authorList>
            <person name="Yoshida K."/>
            <person name="Sommer R.J."/>
        </authorList>
    </citation>
    <scope>NUCLEOTIDE SEQUENCE</scope>
    <source>
        <strain evidence="4">RS5133</strain>
    </source>
</reference>
<dbReference type="Pfam" id="PF00992">
    <property type="entry name" value="Troponin"/>
    <property type="match status" value="1"/>
</dbReference>
<evidence type="ECO:0000256" key="1">
    <source>
        <dbReference type="ARBA" id="ARBA00008330"/>
    </source>
</evidence>
<proteinExistence type="inferred from homology"/>
<dbReference type="InterPro" id="IPR038077">
    <property type="entry name" value="Troponin_sf"/>
</dbReference>
<evidence type="ECO:0008006" key="6">
    <source>
        <dbReference type="Google" id="ProtNLM"/>
    </source>
</evidence>
<feature type="non-terminal residue" evidence="4">
    <location>
        <position position="1"/>
    </location>
</feature>
<feature type="region of interest" description="Disordered" evidence="3">
    <location>
        <begin position="319"/>
        <end position="338"/>
    </location>
</feature>
<feature type="compositionally biased region" description="Acidic residues" evidence="3">
    <location>
        <begin position="322"/>
        <end position="338"/>
    </location>
</feature>
<dbReference type="Proteomes" id="UP001432322">
    <property type="component" value="Unassembled WGS sequence"/>
</dbReference>
<protein>
    <recommendedName>
        <fullName evidence="6">Troponin T</fullName>
    </recommendedName>
</protein>
<dbReference type="InterPro" id="IPR027707">
    <property type="entry name" value="TNNT"/>
</dbReference>
<gene>
    <name evidence="4" type="ORF">PFISCL1PPCAC_26509</name>
</gene>
<dbReference type="SUPFAM" id="SSF90250">
    <property type="entry name" value="Troponin coil-coiled subunits"/>
    <property type="match status" value="1"/>
</dbReference>
<dbReference type="GO" id="GO:0045214">
    <property type="term" value="P:sarcomere organization"/>
    <property type="evidence" value="ECO:0007669"/>
    <property type="project" value="TreeGrafter"/>
</dbReference>
<feature type="region of interest" description="Disordered" evidence="3">
    <location>
        <begin position="1"/>
        <end position="157"/>
    </location>
</feature>
<comment type="caution">
    <text evidence="4">The sequence shown here is derived from an EMBL/GenBank/DDBJ whole genome shotgun (WGS) entry which is preliminary data.</text>
</comment>
<dbReference type="PANTHER" id="PTHR11521:SF1">
    <property type="entry name" value="TROPONIN T, SKELETAL MUSCLE"/>
    <property type="match status" value="1"/>
</dbReference>
<name>A0AAV5WT57_9BILA</name>
<feature type="compositionally biased region" description="Basic and acidic residues" evidence="3">
    <location>
        <begin position="58"/>
        <end position="140"/>
    </location>
</feature>
<comment type="similarity">
    <text evidence="1">Belongs to the troponin T family.</text>
</comment>
<accession>A0AAV5WT57</accession>
<evidence type="ECO:0000256" key="2">
    <source>
        <dbReference type="SAM" id="Coils"/>
    </source>
</evidence>
<evidence type="ECO:0000313" key="4">
    <source>
        <dbReference type="EMBL" id="GMT35212.1"/>
    </source>
</evidence>
<dbReference type="AlphaFoldDB" id="A0AAV5WT57"/>
<dbReference type="GO" id="GO:0006937">
    <property type="term" value="P:regulation of muscle contraction"/>
    <property type="evidence" value="ECO:0007669"/>
    <property type="project" value="InterPro"/>
</dbReference>
<sequence length="338" mass="40150">RLSRTRAMSDEENGSEYEEEVEEEIEEEELEAEEVEQEEEQKEEREPEFKTGPLADNSDAKIQEYEEKRRLEREKEEDELRLLKEKQEKRKAEREEEERLLAERLKEQEERRRVEEEERKAKYDAEKKKREDEKKKREEMMQSLTGKSFIIPPKAEKGDKFGNIVQAKQEMGLTKDQKDAAKRAFLKIMQTQLGSPEGLSDAEVKAKIKEMHSRIAKLEADKYDLEKRHERQEYDLKELNERSRQVARNAALKKGIDPADAGNSRHPAKKQIMSKYDRQIDRRNFNERRMMYETRTAYPVFPGLPPPPTLYEKIIKGHKTEEEENDGYGDEVEVEVRD</sequence>
<feature type="region of interest" description="Disordered" evidence="3">
    <location>
        <begin position="252"/>
        <end position="280"/>
    </location>
</feature>
<evidence type="ECO:0000256" key="3">
    <source>
        <dbReference type="SAM" id="MobiDB-lite"/>
    </source>
</evidence>
<keyword evidence="5" id="KW-1185">Reference proteome</keyword>
<feature type="coiled-coil region" evidence="2">
    <location>
        <begin position="208"/>
        <end position="249"/>
    </location>
</feature>
<dbReference type="EMBL" id="BTSY01000007">
    <property type="protein sequence ID" value="GMT35212.1"/>
    <property type="molecule type" value="Genomic_DNA"/>
</dbReference>
<dbReference type="Gene3D" id="1.20.5.350">
    <property type="match status" value="1"/>
</dbReference>
<organism evidence="4 5">
    <name type="scientific">Pristionchus fissidentatus</name>
    <dbReference type="NCBI Taxonomy" id="1538716"/>
    <lineage>
        <taxon>Eukaryota</taxon>
        <taxon>Metazoa</taxon>
        <taxon>Ecdysozoa</taxon>
        <taxon>Nematoda</taxon>
        <taxon>Chromadorea</taxon>
        <taxon>Rhabditida</taxon>
        <taxon>Rhabditina</taxon>
        <taxon>Diplogasteromorpha</taxon>
        <taxon>Diplogasteroidea</taxon>
        <taxon>Neodiplogasteridae</taxon>
        <taxon>Pristionchus</taxon>
    </lineage>
</organism>
<dbReference type="InterPro" id="IPR001978">
    <property type="entry name" value="Troponin"/>
</dbReference>